<dbReference type="SUPFAM" id="SSF52540">
    <property type="entry name" value="P-loop containing nucleoside triphosphate hydrolases"/>
    <property type="match status" value="1"/>
</dbReference>
<feature type="region of interest" description="Disordered" evidence="3">
    <location>
        <begin position="1338"/>
        <end position="1371"/>
    </location>
</feature>
<feature type="compositionally biased region" description="Low complexity" evidence="3">
    <location>
        <begin position="907"/>
        <end position="919"/>
    </location>
</feature>
<dbReference type="InterPro" id="IPR008937">
    <property type="entry name" value="Ras-like_GEF"/>
</dbReference>
<dbReference type="GO" id="GO:0007265">
    <property type="term" value="P:Ras protein signal transduction"/>
    <property type="evidence" value="ECO:0007669"/>
    <property type="project" value="TreeGrafter"/>
</dbReference>
<dbReference type="InParanoid" id="A0A066VDY0"/>
<dbReference type="SMART" id="SM00147">
    <property type="entry name" value="RasGEF"/>
    <property type="match status" value="1"/>
</dbReference>
<dbReference type="GO" id="GO:0005085">
    <property type="term" value="F:guanyl-nucleotide exchange factor activity"/>
    <property type="evidence" value="ECO:0007669"/>
    <property type="project" value="UniProtKB-KW"/>
</dbReference>
<reference evidence="6 7" key="1">
    <citation type="submission" date="2014-05" db="EMBL/GenBank/DDBJ databases">
        <title>Draft genome sequence of a rare smut relative, Tilletiaria anomala UBC 951.</title>
        <authorList>
            <consortium name="DOE Joint Genome Institute"/>
            <person name="Toome M."/>
            <person name="Kuo A."/>
            <person name="Henrissat B."/>
            <person name="Lipzen A."/>
            <person name="Tritt A."/>
            <person name="Yoshinaga Y."/>
            <person name="Zane M."/>
            <person name="Barry K."/>
            <person name="Grigoriev I.V."/>
            <person name="Spatafora J.W."/>
            <person name="Aimea M.C."/>
        </authorList>
    </citation>
    <scope>NUCLEOTIDE SEQUENCE [LARGE SCALE GENOMIC DNA]</scope>
    <source>
        <strain evidence="6 7">UBC 951</strain>
    </source>
</reference>
<dbReference type="PROSITE" id="PS51450">
    <property type="entry name" value="LRR"/>
    <property type="match status" value="1"/>
</dbReference>
<feature type="region of interest" description="Disordered" evidence="3">
    <location>
        <begin position="656"/>
        <end position="686"/>
    </location>
</feature>
<sequence>MAAKQRAAFAFWQEKEQKGTVSVAAAASGKGGVDGVAGGRRTTRKLSEATSSEDPADAVLTGTVAGSGSGAGAAAGRRAGTTPSPALASGRADSPTSSSPPFSPLLASPAVASLPGKHGGKASPNPQQQQAASPALPNSGAAGPTVLPHPGVHARNVSGASNRSDGSHPSAAKHQQQDRSDGIFPNLGRQRKSSAASDYGRASASTSGPATSVAAALAGASSPETTRPPLVGSSGSGGGQRSHTSTNATITEGSDADAATSFSPASASPWTSLPRLTRKASSSANTTSSSSSSGRIWGAAAVGAAVAAPTASSHDDASVQAEMEAINAVDRDAEHGSSGYVPDGKGSGGDERRSSRQSARSGSSGTAARNLSCVQRKDSKSDLAAKSASSHSHSSSPLPSPSRGVSPGVSAPVALPRSSRHRILTTAVHAQAEVEEALSPVSLDAYGRRSSLKSHLSTASSTGSSRPSSSTRHLHGIPASLHEKMSDQDEHNSVGDGEDEEHGQGEGEQEDEKGEEEHHALLYKSMPSTSIQPNQQQLSGAPPSSAAVSCFRLGDRLLPQAQANTSALITTATATSPTLPQRQGSLTSLEHRMPQLGLPIGHGDGLQARHSSATSIESETLNGLGVTLNASEHEGPGGLQGGTGSKASDIVTVGDEADTSASASSRVPGERAADDRIGEDAAERTRRRRKLFVEEVRRRSAKLRAEQTGNFSFVSDMSAKASLLMDRRSSSQSGSGADASGGRNSGGNWVTSLEGSSNWMESDSDHMAHSDDSQDNRTNGNAAAAATAAALALRPRIIPQHLRPAKQPRSVARACPNKKEASEGSAAAASHQSVQDSSAEAESSVDEDQFVDALDSSRPESRLGSGEAAPSQEGNTRRAESESESEKSDGSVSKPSSPLLPHSATVLSISPDGLLGSSGGALLIRTRSRIRSALPPAAPTPTRPLPELPQPGTPRAPNFAQVPPAALTRSVSEETPHNAASRGAGLTEGEEGGSAAGGRRGADGEGTRVQETENEDGSQTAKPERAFKTATSSLLWGSGTIRGRRRGATIGAVPAASAPNRQAARARPRPLLSQQLALPGSVSDGEDASGRASRSLAPSGSTSASRSVSGNSSAATTLPNEYEDGVEEIPSRSGSTDRRQSFAPSDRSHSASNASLLQQVSHPQSHASFVIAVVGHHFAGKSTVIKKGLRQFGLSKPNVLSDKVTSHSTVCVVDQEQRTIEVLEIDASALLIGPNKQFAWPKSLPPIDAVILCYDASHLPSFRGMSDLLENFHAHQLSTVMLACKSEIHPKAIDPFHASEMAAVCNVGLAECTSQSEEGKKRMRDCFSYLVKEVAKSRTGRNRRNLNISTSRSASMATPTSPVVTTAEESMQQALPAPIHLTRGRNDSIASSQAGSSSSATEPSSFNGSIRPSTGGGDTSSSPTIASPQLFAADGVSVATETETLISQPRSGAGQQGSGYVDIEELWDKFFFAAVSGNDPAFLLTFMVFYRGFAKPIDLLVQLASRFESLAESADEVDILLIRFSLMRLASMLGDWVQDYPGDLSAPETYPLMVNFYRRLLQHPHTVHTAAPLQPFIEAAKFAPDLDLNWSKRTAAEAEPTHSAPGTPACRPLLLDSHTSDVHSLASSTLATISPLVSVPSLTPAATGLHDELEPHESAFSAPDSDDASNGRLKLTHPGQGRHRSASDLTLSSTEGSNPSARGTATSAAASTFNIPAVIPPAPVGSLKQLDLQKNALRSVSNALGLVDDMLIAAELTRLEWNLFSNIGPRDLLRHILIPREQREPNGPVAKSIAHFNYVSSWVGSMILVQIKAKQRARMLEKFMSIASILRRDNNYNTLQSVLAGLGNTSVHRLNQTRELINTKPVMKTYQSLTRLMKSDRSFAAYRLALENSTGRTIPFLGVHLQDILSLSDGNPSKRESDGAVHWRKFSLMDEAVMAIVKCQQYGRSASPNSGIEQLIMDVPVMDEDTLWERSLAVEPRHATTGPRNIIRKMQGTV</sequence>
<feature type="compositionally biased region" description="Low complexity" evidence="3">
    <location>
        <begin position="1048"/>
        <end position="1065"/>
    </location>
</feature>
<feature type="compositionally biased region" description="Low complexity" evidence="3">
    <location>
        <begin position="1092"/>
        <end position="1115"/>
    </location>
</feature>
<feature type="compositionally biased region" description="Gly residues" evidence="3">
    <location>
        <begin position="29"/>
        <end position="38"/>
    </location>
</feature>
<feature type="region of interest" description="Disordered" evidence="3">
    <location>
        <begin position="17"/>
        <end position="418"/>
    </location>
</feature>
<dbReference type="EMBL" id="JMSN01000098">
    <property type="protein sequence ID" value="KDN39932.1"/>
    <property type="molecule type" value="Genomic_DNA"/>
</dbReference>
<dbReference type="InterPro" id="IPR023578">
    <property type="entry name" value="Ras_GEF_dom_sf"/>
</dbReference>
<dbReference type="STRING" id="1037660.A0A066VDY0"/>
<feature type="compositionally biased region" description="Low complexity" evidence="3">
    <location>
        <begin position="1388"/>
        <end position="1405"/>
    </location>
</feature>
<evidence type="ECO:0000259" key="4">
    <source>
        <dbReference type="PROSITE" id="PS50009"/>
    </source>
</evidence>
<feature type="compositionally biased region" description="Low complexity" evidence="3">
    <location>
        <begin position="207"/>
        <end position="223"/>
    </location>
</feature>
<feature type="compositionally biased region" description="Polar residues" evidence="3">
    <location>
        <begin position="1687"/>
        <end position="1699"/>
    </location>
</feature>
<feature type="compositionally biased region" description="Low complexity" evidence="3">
    <location>
        <begin position="94"/>
        <end position="115"/>
    </location>
</feature>
<feature type="compositionally biased region" description="Basic and acidic residues" evidence="3">
    <location>
        <begin position="481"/>
        <end position="493"/>
    </location>
</feature>
<evidence type="ECO:0008006" key="8">
    <source>
        <dbReference type="Google" id="ProtNLM"/>
    </source>
</evidence>
<gene>
    <name evidence="6" type="ORF">K437DRAFT_194683</name>
</gene>
<evidence type="ECO:0000256" key="1">
    <source>
        <dbReference type="ARBA" id="ARBA00022658"/>
    </source>
</evidence>
<evidence type="ECO:0000256" key="3">
    <source>
        <dbReference type="SAM" id="MobiDB-lite"/>
    </source>
</evidence>
<feature type="compositionally biased region" description="Pro residues" evidence="3">
    <location>
        <begin position="936"/>
        <end position="954"/>
    </location>
</feature>
<organism evidence="6 7">
    <name type="scientific">Tilletiaria anomala (strain ATCC 24038 / CBS 436.72 / UBC 951)</name>
    <dbReference type="NCBI Taxonomy" id="1037660"/>
    <lineage>
        <taxon>Eukaryota</taxon>
        <taxon>Fungi</taxon>
        <taxon>Dikarya</taxon>
        <taxon>Basidiomycota</taxon>
        <taxon>Ustilaginomycotina</taxon>
        <taxon>Exobasidiomycetes</taxon>
        <taxon>Georgefischeriales</taxon>
        <taxon>Tilletiariaceae</taxon>
        <taxon>Tilletiaria</taxon>
    </lineage>
</organism>
<proteinExistence type="predicted"/>
<evidence type="ECO:0000259" key="5">
    <source>
        <dbReference type="PROSITE" id="PS50212"/>
    </source>
</evidence>
<protein>
    <recommendedName>
        <fullName evidence="8">Ras GEF</fullName>
    </recommendedName>
</protein>
<dbReference type="OrthoDB" id="28357at2759"/>
<feature type="compositionally biased region" description="Polar residues" evidence="3">
    <location>
        <begin position="749"/>
        <end position="761"/>
    </location>
</feature>
<feature type="compositionally biased region" description="Basic and acidic residues" evidence="3">
    <location>
        <begin position="1000"/>
        <end position="1011"/>
    </location>
</feature>
<feature type="compositionally biased region" description="Low complexity" evidence="3">
    <location>
        <begin position="256"/>
        <end position="272"/>
    </location>
</feature>
<feature type="compositionally biased region" description="Low complexity" evidence="3">
    <location>
        <begin position="280"/>
        <end position="308"/>
    </location>
</feature>
<feature type="compositionally biased region" description="Acidic residues" evidence="3">
    <location>
        <begin position="496"/>
        <end position="514"/>
    </location>
</feature>
<feature type="region of interest" description="Disordered" evidence="3">
    <location>
        <begin position="932"/>
        <end position="1158"/>
    </location>
</feature>
<dbReference type="Gene3D" id="3.40.50.300">
    <property type="entry name" value="P-loop containing nucleotide triphosphate hydrolases"/>
    <property type="match status" value="1"/>
</dbReference>
<feature type="compositionally biased region" description="Basic and acidic residues" evidence="3">
    <location>
        <begin position="763"/>
        <end position="775"/>
    </location>
</feature>
<dbReference type="GeneID" id="25262023"/>
<feature type="compositionally biased region" description="Low complexity" evidence="3">
    <location>
        <begin position="384"/>
        <end position="412"/>
    </location>
</feature>
<keyword evidence="7" id="KW-1185">Reference proteome</keyword>
<evidence type="ECO:0000313" key="7">
    <source>
        <dbReference type="Proteomes" id="UP000027361"/>
    </source>
</evidence>
<keyword evidence="1 2" id="KW-0344">Guanine-nucleotide releasing factor</keyword>
<feature type="compositionally biased region" description="Low complexity" evidence="3">
    <location>
        <begin position="19"/>
        <end position="28"/>
    </location>
</feature>
<dbReference type="Proteomes" id="UP000027361">
    <property type="component" value="Unassembled WGS sequence"/>
</dbReference>
<feature type="region of interest" description="Disordered" evidence="3">
    <location>
        <begin position="1387"/>
        <end position="1426"/>
    </location>
</feature>
<feature type="compositionally biased region" description="Polar residues" evidence="3">
    <location>
        <begin position="241"/>
        <end position="252"/>
    </location>
</feature>
<feature type="compositionally biased region" description="Low complexity" evidence="3">
    <location>
        <begin position="453"/>
        <end position="471"/>
    </location>
</feature>
<feature type="region of interest" description="Disordered" evidence="3">
    <location>
        <begin position="432"/>
        <end position="517"/>
    </location>
</feature>
<feature type="compositionally biased region" description="Polar residues" evidence="3">
    <location>
        <begin position="1345"/>
        <end position="1371"/>
    </location>
</feature>
<dbReference type="InterPro" id="IPR001895">
    <property type="entry name" value="RASGEF_cat_dom"/>
</dbReference>
<accession>A0A066VDY0</accession>
<feature type="region of interest" description="Disordered" evidence="3">
    <location>
        <begin position="630"/>
        <end position="649"/>
    </location>
</feature>
<feature type="domain" description="Ras-GEF" evidence="4">
    <location>
        <begin position="1748"/>
        <end position="1981"/>
    </location>
</feature>
<feature type="region of interest" description="Disordered" evidence="3">
    <location>
        <begin position="724"/>
        <end position="787"/>
    </location>
</feature>
<dbReference type="Gene3D" id="1.20.870.10">
    <property type="entry name" value="Son of sevenless (SoS) protein Chain: S domain 1"/>
    <property type="match status" value="1"/>
</dbReference>
<feature type="compositionally biased region" description="Low complexity" evidence="3">
    <location>
        <begin position="122"/>
        <end position="139"/>
    </location>
</feature>
<feature type="compositionally biased region" description="Low complexity" evidence="3">
    <location>
        <begin position="823"/>
        <end position="842"/>
    </location>
</feature>
<dbReference type="InterPro" id="IPR036964">
    <property type="entry name" value="RASGEF_cat_dom_sf"/>
</dbReference>
<evidence type="ECO:0000313" key="6">
    <source>
        <dbReference type="EMBL" id="KDN39932.1"/>
    </source>
</evidence>
<feature type="compositionally biased region" description="Low complexity" evidence="3">
    <location>
        <begin position="730"/>
        <end position="748"/>
    </location>
</feature>
<dbReference type="RefSeq" id="XP_013241215.1">
    <property type="nucleotide sequence ID" value="XM_013385761.1"/>
</dbReference>
<dbReference type="SUPFAM" id="SSF48366">
    <property type="entry name" value="Ras GEF"/>
    <property type="match status" value="1"/>
</dbReference>
<dbReference type="InterPro" id="IPR027417">
    <property type="entry name" value="P-loop_NTPase"/>
</dbReference>
<dbReference type="PANTHER" id="PTHR23113:SF348">
    <property type="entry name" value="GUANYL-NUCLEOTIDE EXCHANGE FACTOR RASGEF, PUTATIVE (AFU_ORTHOLOGUE AFUA_1G04700)-RELATED"/>
    <property type="match status" value="1"/>
</dbReference>
<dbReference type="InterPro" id="IPR001611">
    <property type="entry name" value="Leu-rich_rpt"/>
</dbReference>
<dbReference type="PROSITE" id="PS50212">
    <property type="entry name" value="RASGEF_NTER"/>
    <property type="match status" value="1"/>
</dbReference>
<feature type="compositionally biased region" description="Basic and acidic residues" evidence="3">
    <location>
        <begin position="668"/>
        <end position="684"/>
    </location>
</feature>
<dbReference type="HOGENOM" id="CLU_233970_0_0_1"/>
<feature type="region of interest" description="Disordered" evidence="3">
    <location>
        <begin position="1656"/>
        <end position="1707"/>
    </location>
</feature>
<dbReference type="GO" id="GO:0005886">
    <property type="term" value="C:plasma membrane"/>
    <property type="evidence" value="ECO:0007669"/>
    <property type="project" value="TreeGrafter"/>
</dbReference>
<dbReference type="InterPro" id="IPR000651">
    <property type="entry name" value="Ras-like_Gua-exchang_fac_N"/>
</dbReference>
<dbReference type="Gene3D" id="1.10.840.10">
    <property type="entry name" value="Ras guanine-nucleotide exchange factors catalytic domain"/>
    <property type="match status" value="1"/>
</dbReference>
<dbReference type="PROSITE" id="PS50009">
    <property type="entry name" value="RASGEF_CAT"/>
    <property type="match status" value="1"/>
</dbReference>
<comment type="caution">
    <text evidence="6">The sequence shown here is derived from an EMBL/GenBank/DDBJ whole genome shotgun (WGS) entry which is preliminary data.</text>
</comment>
<feature type="compositionally biased region" description="Basic and acidic residues" evidence="3">
    <location>
        <begin position="875"/>
        <end position="889"/>
    </location>
</feature>
<evidence type="ECO:0000256" key="2">
    <source>
        <dbReference type="PROSITE-ProRule" id="PRU00168"/>
    </source>
</evidence>
<feature type="domain" description="N-terminal Ras-GEF" evidence="5">
    <location>
        <begin position="1450"/>
        <end position="1581"/>
    </location>
</feature>
<dbReference type="Pfam" id="PF00617">
    <property type="entry name" value="RasGEF"/>
    <property type="match status" value="1"/>
</dbReference>
<feature type="region of interest" description="Disordered" evidence="3">
    <location>
        <begin position="800"/>
        <end position="919"/>
    </location>
</feature>
<dbReference type="PANTHER" id="PTHR23113">
    <property type="entry name" value="GUANINE NUCLEOTIDE EXCHANGE FACTOR"/>
    <property type="match status" value="1"/>
</dbReference>
<name>A0A066VDY0_TILAU</name>
<feature type="compositionally biased region" description="Low complexity" evidence="3">
    <location>
        <begin position="356"/>
        <end position="369"/>
    </location>
</feature>